<dbReference type="Proteomes" id="UP000516105">
    <property type="component" value="Chromosome"/>
</dbReference>
<sequence length="121" mass="12754">MARLRILAVVATVACTAPAAAEPAGSSNTSALSSLSRVGGEAPIQIARRGFSFPVIDYAEPNGIWQQRRGIIAGKEIARGTVLGLGIFQTSPKMRGYVGDVPQNMAPKRNKRAAIGLSMKF</sequence>
<evidence type="ECO:0000256" key="1">
    <source>
        <dbReference type="SAM" id="SignalP"/>
    </source>
</evidence>
<gene>
    <name evidence="2" type="ORF">H9L14_03350</name>
</gene>
<evidence type="ECO:0000313" key="3">
    <source>
        <dbReference type="Proteomes" id="UP000516105"/>
    </source>
</evidence>
<keyword evidence="1" id="KW-0732">Signal</keyword>
<feature type="signal peptide" evidence="1">
    <location>
        <begin position="1"/>
        <end position="19"/>
    </location>
</feature>
<dbReference type="RefSeq" id="WP_187709223.1">
    <property type="nucleotide sequence ID" value="NZ_CP060782.1"/>
</dbReference>
<accession>A0ABX6T914</accession>
<name>A0ABX6T914_9SPHN</name>
<dbReference type="EMBL" id="CP060782">
    <property type="protein sequence ID" value="QNP46270.1"/>
    <property type="molecule type" value="Genomic_DNA"/>
</dbReference>
<proteinExistence type="predicted"/>
<feature type="chain" id="PRO_5047309598" evidence="1">
    <location>
        <begin position="20"/>
        <end position="121"/>
    </location>
</feature>
<organism evidence="2 3">
    <name type="scientific">Sphingomonas sediminicola</name>
    <dbReference type="NCBI Taxonomy" id="386874"/>
    <lineage>
        <taxon>Bacteria</taxon>
        <taxon>Pseudomonadati</taxon>
        <taxon>Pseudomonadota</taxon>
        <taxon>Alphaproteobacteria</taxon>
        <taxon>Sphingomonadales</taxon>
        <taxon>Sphingomonadaceae</taxon>
        <taxon>Sphingomonas</taxon>
    </lineage>
</organism>
<evidence type="ECO:0000313" key="2">
    <source>
        <dbReference type="EMBL" id="QNP46270.1"/>
    </source>
</evidence>
<protein>
    <submittedName>
        <fullName evidence="2">Uncharacterized protein</fullName>
    </submittedName>
</protein>
<reference evidence="2 3" key="1">
    <citation type="submission" date="2020-08" db="EMBL/GenBank/DDBJ databases">
        <title>Genome sequence of Sphingomonas sediminicola KACC 15039T.</title>
        <authorList>
            <person name="Hyun D.-W."/>
            <person name="Bae J.-W."/>
        </authorList>
    </citation>
    <scope>NUCLEOTIDE SEQUENCE [LARGE SCALE GENOMIC DNA]</scope>
    <source>
        <strain evidence="2 3">KACC 15039</strain>
    </source>
</reference>
<keyword evidence="3" id="KW-1185">Reference proteome</keyword>